<organism evidence="1 3">
    <name type="scientific">Leptomonas pyrrhocoris</name>
    <name type="common">Firebug parasite</name>
    <dbReference type="NCBI Taxonomy" id="157538"/>
    <lineage>
        <taxon>Eukaryota</taxon>
        <taxon>Discoba</taxon>
        <taxon>Euglenozoa</taxon>
        <taxon>Kinetoplastea</taxon>
        <taxon>Metakinetoplastina</taxon>
        <taxon>Trypanosomatida</taxon>
        <taxon>Trypanosomatidae</taxon>
        <taxon>Leishmaniinae</taxon>
        <taxon>Leptomonas</taxon>
    </lineage>
</organism>
<dbReference type="RefSeq" id="XP_015661995.1">
    <property type="nucleotide sequence ID" value="XM_015798517.1"/>
</dbReference>
<dbReference type="Proteomes" id="UP000037923">
    <property type="component" value="Unassembled WGS sequence"/>
</dbReference>
<dbReference type="OrthoDB" id="262959at2759"/>
<dbReference type="EMBL" id="LGTL01000038">
    <property type="protein sequence ID" value="KPA73254.1"/>
    <property type="molecule type" value="Genomic_DNA"/>
</dbReference>
<gene>
    <name evidence="2" type="ORF">ABB37_01858</name>
    <name evidence="1" type="ORF">ABB37_09971</name>
</gene>
<dbReference type="EMBL" id="LGTL01000003">
    <property type="protein sequence ID" value="KPA83556.1"/>
    <property type="molecule type" value="Genomic_DNA"/>
</dbReference>
<evidence type="ECO:0000313" key="2">
    <source>
        <dbReference type="EMBL" id="KPA83556.1"/>
    </source>
</evidence>
<name>A0A0N0DQW4_LEPPY</name>
<dbReference type="GeneID" id="26910251"/>
<dbReference type="VEuPathDB" id="TriTrypDB:LpyrH10_38_0100"/>
<sequence length="433" mass="46738">MALVREADVCVLGTPVYGVSWFVTHTRTLLLASPTADAAIRRQASDAAWRDGETDLDCVLCDLAACAGTDKREAVDYTFLTALPRPQRIRGQSVGDRQAQLLQWMEACIVCRSQTHLPELLRGASPTLHFEYDSALRSIGGGRGDGGRVGGGPGTRRVQGLVLAAVEGGGGSLVRLRIPLLLERSEKVNAALNNVAVLYCKFSHRVWRTSYQVSAVETDLHVCIRVIPPTGKLTVLSEDVELRIADGSAAADSNNQSLVPFLKSCVDLNGLPKLKLTHEGGGFIDHLPQLEEALYRRIREPLHFLKLMLGLGADLGGPIDLCVSCKAVMRSDIPQTPPTCRTAVFCAVDSESSAAFTVGLHYSSGKELPSIETTCTQYLNRQDSAVLSAKVKYSKPSTTMPRDDDSFLDVEGLRAEVVRGVMECMTLALTAAS</sequence>
<accession>A0A0N0DQW4</accession>
<dbReference type="GeneID" id="26902153"/>
<proteinExistence type="predicted"/>
<evidence type="ECO:0000313" key="3">
    <source>
        <dbReference type="Proteomes" id="UP000037923"/>
    </source>
</evidence>
<dbReference type="AlphaFoldDB" id="A0A0N0DQW4"/>
<reference evidence="1 3" key="1">
    <citation type="submission" date="2015-07" db="EMBL/GenBank/DDBJ databases">
        <title>High-quality genome of monoxenous trypanosomatid Leptomonas pyrrhocoris.</title>
        <authorList>
            <person name="Flegontov P."/>
            <person name="Butenko A."/>
            <person name="Firsov S."/>
            <person name="Vlcek C."/>
            <person name="Logacheva M.D."/>
            <person name="Field M."/>
            <person name="Filatov D."/>
            <person name="Flegontova O."/>
            <person name="Gerasimov E."/>
            <person name="Jackson A.P."/>
            <person name="Kelly S."/>
            <person name="Opperdoes F."/>
            <person name="O'Reilly A."/>
            <person name="Votypka J."/>
            <person name="Yurchenko V."/>
            <person name="Lukes J."/>
        </authorList>
    </citation>
    <scope>NUCLEOTIDE SEQUENCE [LARGE SCALE GENOMIC DNA]</scope>
    <source>
        <strain evidence="1">H10</strain>
    </source>
</reference>
<keyword evidence="3" id="KW-1185">Reference proteome</keyword>
<dbReference type="VEuPathDB" id="TriTrypDB:LpyrH10_03_0090"/>
<dbReference type="OMA" id="RETLECM"/>
<comment type="caution">
    <text evidence="1">The sequence shown here is derived from an EMBL/GenBank/DDBJ whole genome shotgun (WGS) entry which is preliminary data.</text>
</comment>
<protein>
    <submittedName>
        <fullName evidence="1">Uncharacterized protein</fullName>
    </submittedName>
</protein>
<dbReference type="RefSeq" id="XP_015651693.1">
    <property type="nucleotide sequence ID" value="XM_015809653.1"/>
</dbReference>
<evidence type="ECO:0000313" key="1">
    <source>
        <dbReference type="EMBL" id="KPA73254.1"/>
    </source>
</evidence>